<dbReference type="Proteomes" id="UP000789920">
    <property type="component" value="Unassembled WGS sequence"/>
</dbReference>
<feature type="non-terminal residue" evidence="1">
    <location>
        <position position="1"/>
    </location>
</feature>
<keyword evidence="2" id="KW-1185">Reference proteome</keyword>
<name>A0ACA9LLM5_9GLOM</name>
<dbReference type="EMBL" id="CAJVQC010004247">
    <property type="protein sequence ID" value="CAG8537996.1"/>
    <property type="molecule type" value="Genomic_DNA"/>
</dbReference>
<comment type="caution">
    <text evidence="1">The sequence shown here is derived from an EMBL/GenBank/DDBJ whole genome shotgun (WGS) entry which is preliminary data.</text>
</comment>
<evidence type="ECO:0000313" key="1">
    <source>
        <dbReference type="EMBL" id="CAG8537996.1"/>
    </source>
</evidence>
<gene>
    <name evidence="1" type="ORF">RPERSI_LOCUS3428</name>
</gene>
<organism evidence="1 2">
    <name type="scientific">Racocetra persica</name>
    <dbReference type="NCBI Taxonomy" id="160502"/>
    <lineage>
        <taxon>Eukaryota</taxon>
        <taxon>Fungi</taxon>
        <taxon>Fungi incertae sedis</taxon>
        <taxon>Mucoromycota</taxon>
        <taxon>Glomeromycotina</taxon>
        <taxon>Glomeromycetes</taxon>
        <taxon>Diversisporales</taxon>
        <taxon>Gigasporaceae</taxon>
        <taxon>Racocetra</taxon>
    </lineage>
</organism>
<proteinExistence type="predicted"/>
<protein>
    <submittedName>
        <fullName evidence="1">197_t:CDS:1</fullName>
    </submittedName>
</protein>
<accession>A0ACA9LLM5</accession>
<sequence length="404" mass="47844">ELIKWLTKPEIKSNKKIRLRFIPKTEKKWFNLMKSKDNEPNDPEPQVYHFLDLDIEVSWPILFSENEEYHEITFKIIDKYEPIRESKKAREKYIRGGPNIIFTKKIKPGFWIGIDEKFLVREVSKQSEEAINNALQGSQAIWLIGIESENQRIFQFVLKDESLKVVDLVEQVFGANHIRSQLANEINKWHPISGKINNIIKQACIEHSIVDAKIYPFYKSDSCQKQLNQQEEQENKHWESIKDILDSTALSIYDPIMQYRNLYLNGEGGFGKMIQAIKIFKDINIVVFTHTNILAKDFQNDRKNGVEEWTPECMGEKKFLQVVIWDEVYIVPKHILEKFIDYLLEQKYQIICCSDDTQPLPFFGEMPHSWLKKQADYYEEVLTDYQAKCPKLCELKKRIYHKNN</sequence>
<evidence type="ECO:0000313" key="2">
    <source>
        <dbReference type="Proteomes" id="UP000789920"/>
    </source>
</evidence>
<reference evidence="1" key="1">
    <citation type="submission" date="2021-06" db="EMBL/GenBank/DDBJ databases">
        <authorList>
            <person name="Kallberg Y."/>
            <person name="Tangrot J."/>
            <person name="Rosling A."/>
        </authorList>
    </citation>
    <scope>NUCLEOTIDE SEQUENCE</scope>
    <source>
        <strain evidence="1">MA461A</strain>
    </source>
</reference>